<dbReference type="Proteomes" id="UP000233551">
    <property type="component" value="Unassembled WGS sequence"/>
</dbReference>
<protein>
    <submittedName>
        <fullName evidence="1">Uncharacterized protein</fullName>
    </submittedName>
</protein>
<reference evidence="1 2" key="1">
    <citation type="submission" date="2017-11" db="EMBL/GenBank/DDBJ databases">
        <title>De-novo sequencing of pomegranate (Punica granatum L.) genome.</title>
        <authorList>
            <person name="Akparov Z."/>
            <person name="Amiraslanov A."/>
            <person name="Hajiyeva S."/>
            <person name="Abbasov M."/>
            <person name="Kaur K."/>
            <person name="Hamwieh A."/>
            <person name="Solovyev V."/>
            <person name="Salamov A."/>
            <person name="Braich B."/>
            <person name="Kosarev P."/>
            <person name="Mahmoud A."/>
            <person name="Hajiyev E."/>
            <person name="Babayeva S."/>
            <person name="Izzatullayeva V."/>
            <person name="Mammadov A."/>
            <person name="Mammadov A."/>
            <person name="Sharifova S."/>
            <person name="Ojaghi J."/>
            <person name="Eynullazada K."/>
            <person name="Bayramov B."/>
            <person name="Abdulazimova A."/>
            <person name="Shahmuradov I."/>
        </authorList>
    </citation>
    <scope>NUCLEOTIDE SEQUENCE [LARGE SCALE GENOMIC DNA]</scope>
    <source>
        <strain evidence="2">cv. AG2017</strain>
        <tissue evidence="1">Leaf</tissue>
    </source>
</reference>
<evidence type="ECO:0000313" key="2">
    <source>
        <dbReference type="Proteomes" id="UP000233551"/>
    </source>
</evidence>
<keyword evidence="2" id="KW-1185">Reference proteome</keyword>
<dbReference type="EMBL" id="PGOL01001319">
    <property type="protein sequence ID" value="PKI59116.1"/>
    <property type="molecule type" value="Genomic_DNA"/>
</dbReference>
<evidence type="ECO:0000313" key="1">
    <source>
        <dbReference type="EMBL" id="PKI59116.1"/>
    </source>
</evidence>
<comment type="caution">
    <text evidence="1">The sequence shown here is derived from an EMBL/GenBank/DDBJ whole genome shotgun (WGS) entry which is preliminary data.</text>
</comment>
<organism evidence="1 2">
    <name type="scientific">Punica granatum</name>
    <name type="common">Pomegranate</name>
    <dbReference type="NCBI Taxonomy" id="22663"/>
    <lineage>
        <taxon>Eukaryota</taxon>
        <taxon>Viridiplantae</taxon>
        <taxon>Streptophyta</taxon>
        <taxon>Embryophyta</taxon>
        <taxon>Tracheophyta</taxon>
        <taxon>Spermatophyta</taxon>
        <taxon>Magnoliopsida</taxon>
        <taxon>eudicotyledons</taxon>
        <taxon>Gunneridae</taxon>
        <taxon>Pentapetalae</taxon>
        <taxon>rosids</taxon>
        <taxon>malvids</taxon>
        <taxon>Myrtales</taxon>
        <taxon>Lythraceae</taxon>
        <taxon>Punica</taxon>
    </lineage>
</organism>
<accession>A0A2I0JUG9</accession>
<dbReference type="GeneID" id="116189234"/>
<name>A0A2I0JUG9_PUNGR</name>
<dbReference type="AlphaFoldDB" id="A0A2I0JUG9"/>
<gene>
    <name evidence="1" type="ORF">CRG98_020482</name>
</gene>
<sequence>MWSSLSSPPLLESVVRLCGRLVETSSGRKGAIPWRRCIHVDELEAEHLSGFKRLFKKAITWRSCGDFSNKAVICMDFLWELHNKTRLAPGTLNPLLAAQTINNNLQAYEKAWYSKLSQSQAACKLECSSDQLHFYLDAPIKSSGSRPGIATINTKGPLVHAWTFKDSARDSFQGELFAARKAIECALSLQP</sequence>
<proteinExistence type="predicted"/>